<keyword evidence="4" id="KW-1185">Reference proteome</keyword>
<evidence type="ECO:0000256" key="2">
    <source>
        <dbReference type="SAM" id="MobiDB-lite"/>
    </source>
</evidence>
<dbReference type="SUPFAM" id="SSF52540">
    <property type="entry name" value="P-loop containing nucleoside triphosphate hydrolases"/>
    <property type="match status" value="1"/>
</dbReference>
<proteinExistence type="predicted"/>
<feature type="coiled-coil region" evidence="1">
    <location>
        <begin position="1192"/>
        <end position="1219"/>
    </location>
</feature>
<dbReference type="SUPFAM" id="SSF52047">
    <property type="entry name" value="RNI-like"/>
    <property type="match status" value="1"/>
</dbReference>
<evidence type="ECO:0000313" key="4">
    <source>
        <dbReference type="Proteomes" id="UP001497444"/>
    </source>
</evidence>
<dbReference type="PANTHER" id="PTHR47679:SF1">
    <property type="entry name" value="PROTEIN TORNADO 1"/>
    <property type="match status" value="1"/>
</dbReference>
<dbReference type="PRINTS" id="PR00449">
    <property type="entry name" value="RASTRNSFRMNG"/>
</dbReference>
<dbReference type="InterPro" id="IPR032675">
    <property type="entry name" value="LRR_dom_sf"/>
</dbReference>
<dbReference type="EMBL" id="OZ020098">
    <property type="protein sequence ID" value="CAK9269843.1"/>
    <property type="molecule type" value="Genomic_DNA"/>
</dbReference>
<reference evidence="3" key="1">
    <citation type="submission" date="2024-02" db="EMBL/GenBank/DDBJ databases">
        <authorList>
            <consortium name="ELIXIR-Norway"/>
            <consortium name="Elixir Norway"/>
        </authorList>
    </citation>
    <scope>NUCLEOTIDE SEQUENCE</scope>
</reference>
<dbReference type="InterPro" id="IPR027417">
    <property type="entry name" value="P-loop_NTPase"/>
</dbReference>
<dbReference type="Proteomes" id="UP001497444">
    <property type="component" value="Chromosome 3"/>
</dbReference>
<name>A0ABP0WSJ8_9BRYO</name>
<evidence type="ECO:0000256" key="1">
    <source>
        <dbReference type="SAM" id="Coils"/>
    </source>
</evidence>
<organism evidence="3 4">
    <name type="scientific">Sphagnum jensenii</name>
    <dbReference type="NCBI Taxonomy" id="128206"/>
    <lineage>
        <taxon>Eukaryota</taxon>
        <taxon>Viridiplantae</taxon>
        <taxon>Streptophyta</taxon>
        <taxon>Embryophyta</taxon>
        <taxon>Bryophyta</taxon>
        <taxon>Sphagnophytina</taxon>
        <taxon>Sphagnopsida</taxon>
        <taxon>Sphagnales</taxon>
        <taxon>Sphagnaceae</taxon>
        <taxon>Sphagnum</taxon>
    </lineage>
</organism>
<dbReference type="PANTHER" id="PTHR47679">
    <property type="entry name" value="PROTEIN TORNADO 1"/>
    <property type="match status" value="1"/>
</dbReference>
<protein>
    <submittedName>
        <fullName evidence="3">Uncharacterized protein</fullName>
    </submittedName>
</protein>
<sequence>MELEASSVAVYDPGDPNLGKHQGSRSNDSGKQIPQELSLSEIMPFEASHESSGIPDQEFQQVQSRDLSTLHQLRAKKMPTDSPPPKRKSVFLYKPAGGDVTCDELISILRESQLDELSFDMMDSEDDGSIEASREDRLHLFDAIGKCESLKSIEIPNEKLDVEEILLLRPALEERIEVYSSGVSRWDQRGMAILCEMLAKNNVLKDVCFWGAGDGQLAVLCEILPTFHTFNPILNLHLSPAVTISGAASLVSILRMNSIVSRLSIYDGDNLLGSNGLEMILDPLIGHLGNPPANQSVNKLTFLQCYIGRYGGAIKAVVEMLRTNNSLTSFEIAHDRTLKPEMILDPLTGHSGNPPLNQSLKVLLFRRLDIGEDGGAIKAIAEMLRTNNSLTKFSIDGDHTLKPSDVCTILSSLENNQSLRELGFPRCEPVGGADLLGNMMDLLRVNPWLTEIDLGDTPLEREGQASQVRAQLERNAQDYMKVVRGMPRVPPKFTKVFLCGNAYSGKTTLRRSMARSIEKGVRAHFIPLVEIIELRKPFKCCFNDPNEWDKRTRGINIKVLVDNLDMKVSIWDLAGQEEYHAFHDMMLPDLSTQGNVCYFLLVCNPFLWDQSGKPKTPQELENEFSYWLRFISSNTKRSSNFAPQVTIVLTNNDQEYIYKKFVDPCVRKLKAGFVDFINLSSNTYSINAHSSREAKQVWNDVTTTCKTILEKLPKVYETCLHVQLAICQWIKEHPNQPIVSMQIFENEICAKTFQLQENAPQLAQTQLEKPHIAIAMFLHDAGEIIYFKNEDFVVLNLNWFCHKVMGHLINLRGHVESMNLAKTFPNGFGEMEHFEILLDSSLKDVPNLVGEKKDEILHYLVRLMVKMDFAYEDITAGKSNSQSVKRLFVPTTLQFDESVAKDERRLKWIAQFSSDAQIIYIGQRLQCGDQDHTTLTPGFFPRIQVALHNYFNANWTNGELKNEKNLMRICKDGLEILIELSGDEMGGHVFIDVLVKSAKTKLETLQLVNVHVLNQIEHLCSVAQGCQGVALVRGVLRPKVVENLMLCKNRKNQTVLVEDLKQELVQELKPELLVENIDVSRCVHTWPEVDVPLDDPDYLSISMDDKVTSLLGELQTLEALERHFQHLKNAEMDVDNFHVDNMSMENGRDVFQSGNETLDVRPQGSFRQNSSKISKNLEHHDINNNDVVANVVAELRSMENRLNAEMGSMENKIKQELQAMEKRLENRIIHTCEEIRVMGQTLYGKVTMKVDQIMNLILQLDQRQVPCNFYFTTPGTKRNRQLIMKVLFGMEIVHLHLLCECVDGIHVVEGQKGVEIKLSPSVTREKINRLIMASLTVLSLLVKVGAHVTAGIGNMIPDIGQIVALTCDAQSLNDYFPNSKGKNHQSTIRNLPTSSDAQMAMQGNGKKAAEQWLVNLLKGKDILNLFSLKRVKYVKRQNCNEGYPIRWVCEQHWKEGIDRGTIEDCAFKPT</sequence>
<feature type="compositionally biased region" description="Polar residues" evidence="2">
    <location>
        <begin position="24"/>
        <end position="38"/>
    </location>
</feature>
<accession>A0ABP0WSJ8</accession>
<dbReference type="Gene3D" id="3.40.50.300">
    <property type="entry name" value="P-loop containing nucleotide triphosphate hydrolases"/>
    <property type="match status" value="1"/>
</dbReference>
<gene>
    <name evidence="3" type="ORF">CSSPJE1EN1_LOCUS15321</name>
</gene>
<dbReference type="Gene3D" id="3.80.10.10">
    <property type="entry name" value="Ribonuclease Inhibitor"/>
    <property type="match status" value="2"/>
</dbReference>
<keyword evidence="1" id="KW-0175">Coiled coil</keyword>
<evidence type="ECO:0000313" key="3">
    <source>
        <dbReference type="EMBL" id="CAK9269843.1"/>
    </source>
</evidence>
<feature type="region of interest" description="Disordered" evidence="2">
    <location>
        <begin position="1"/>
        <end position="63"/>
    </location>
</feature>